<gene>
    <name evidence="2" type="ORF">KUF71_009374</name>
</gene>
<keyword evidence="3" id="KW-1185">Reference proteome</keyword>
<dbReference type="Proteomes" id="UP001219518">
    <property type="component" value="Unassembled WGS sequence"/>
</dbReference>
<organism evidence="2 3">
    <name type="scientific">Frankliniella fusca</name>
    <dbReference type="NCBI Taxonomy" id="407009"/>
    <lineage>
        <taxon>Eukaryota</taxon>
        <taxon>Metazoa</taxon>
        <taxon>Ecdysozoa</taxon>
        <taxon>Arthropoda</taxon>
        <taxon>Hexapoda</taxon>
        <taxon>Insecta</taxon>
        <taxon>Pterygota</taxon>
        <taxon>Neoptera</taxon>
        <taxon>Paraneoptera</taxon>
        <taxon>Thysanoptera</taxon>
        <taxon>Terebrantia</taxon>
        <taxon>Thripoidea</taxon>
        <taxon>Thripidae</taxon>
        <taxon>Frankliniella</taxon>
    </lineage>
</organism>
<reference evidence="2" key="1">
    <citation type="submission" date="2021-07" db="EMBL/GenBank/DDBJ databases">
        <authorList>
            <person name="Catto M.A."/>
            <person name="Jacobson A."/>
            <person name="Kennedy G."/>
            <person name="Labadie P."/>
            <person name="Hunt B.G."/>
            <person name="Srinivasan R."/>
        </authorList>
    </citation>
    <scope>NUCLEOTIDE SEQUENCE</scope>
    <source>
        <strain evidence="2">PL_HMW_Pooled</strain>
        <tissue evidence="2">Head</tissue>
    </source>
</reference>
<comment type="caution">
    <text evidence="2">The sequence shown here is derived from an EMBL/GenBank/DDBJ whole genome shotgun (WGS) entry which is preliminary data.</text>
</comment>
<accession>A0AAE1HEX2</accession>
<evidence type="ECO:0000313" key="2">
    <source>
        <dbReference type="EMBL" id="KAK3920087.1"/>
    </source>
</evidence>
<protein>
    <submittedName>
        <fullName evidence="2">Transcription activator BRG1</fullName>
    </submittedName>
</protein>
<evidence type="ECO:0000259" key="1">
    <source>
        <dbReference type="Pfam" id="PF20209"/>
    </source>
</evidence>
<dbReference type="AlphaFoldDB" id="A0AAE1HEX2"/>
<name>A0AAE1HEX2_9NEOP</name>
<dbReference type="Pfam" id="PF20209">
    <property type="entry name" value="DUF6570"/>
    <property type="match status" value="1"/>
</dbReference>
<sequence length="249" mass="29331">MLTIILAQITQKRKLQEKIENTRLSRIDSWKKNLKEFKRSKYAKLHDDSVTIEDIKEQRKHATKIRVRRSRELERKNSNYDETVAKRKKKQFYDVQETYENEIRELYSHVCNSCGKICKKNQVKTLKRSTLKQKGFRSKFIKKLFSVENSDSEEFCTTCVTYINRGKIPKLSLENGLKFSVVDEDIQKLNRIEERLLAPRHVFQTLWTVNGSTGQFKTKGGIVNVHVDMDTTVHYIPRAIDDSNMILVK</sequence>
<feature type="domain" description="DUF6570" evidence="1">
    <location>
        <begin position="165"/>
        <end position="243"/>
    </location>
</feature>
<evidence type="ECO:0000313" key="3">
    <source>
        <dbReference type="Proteomes" id="UP001219518"/>
    </source>
</evidence>
<dbReference type="InterPro" id="IPR046700">
    <property type="entry name" value="DUF6570"/>
</dbReference>
<reference evidence="2" key="2">
    <citation type="journal article" date="2023" name="BMC Genomics">
        <title>Pest status, molecular evolution, and epigenetic factors derived from the genome assembly of Frankliniella fusca, a thysanopteran phytovirus vector.</title>
        <authorList>
            <person name="Catto M.A."/>
            <person name="Labadie P.E."/>
            <person name="Jacobson A.L."/>
            <person name="Kennedy G.G."/>
            <person name="Srinivasan R."/>
            <person name="Hunt B.G."/>
        </authorList>
    </citation>
    <scope>NUCLEOTIDE SEQUENCE</scope>
    <source>
        <strain evidence="2">PL_HMW_Pooled</strain>
    </source>
</reference>
<dbReference type="EMBL" id="JAHWGI010000988">
    <property type="protein sequence ID" value="KAK3920087.1"/>
    <property type="molecule type" value="Genomic_DNA"/>
</dbReference>
<proteinExistence type="predicted"/>